<proteinExistence type="predicted"/>
<dbReference type="EMBL" id="JBHTHY010000006">
    <property type="protein sequence ID" value="MFD0797623.1"/>
    <property type="molecule type" value="Genomic_DNA"/>
</dbReference>
<accession>A0ABW3B4C7</accession>
<gene>
    <name evidence="1" type="ORF">ACFQZJ_09135</name>
</gene>
<comment type="caution">
    <text evidence="1">The sequence shown here is derived from an EMBL/GenBank/DDBJ whole genome shotgun (WGS) entry which is preliminary data.</text>
</comment>
<name>A0ABW3B4C7_9FLAO</name>
<protein>
    <submittedName>
        <fullName evidence="1">Uncharacterized protein</fullName>
    </submittedName>
</protein>
<dbReference type="RefSeq" id="WP_379934035.1">
    <property type="nucleotide sequence ID" value="NZ_JBHTHY010000006.1"/>
</dbReference>
<evidence type="ECO:0000313" key="2">
    <source>
        <dbReference type="Proteomes" id="UP001597012"/>
    </source>
</evidence>
<evidence type="ECO:0000313" key="1">
    <source>
        <dbReference type="EMBL" id="MFD0797623.1"/>
    </source>
</evidence>
<organism evidence="1 2">
    <name type="scientific">Maribacter chungangensis</name>
    <dbReference type="NCBI Taxonomy" id="1069117"/>
    <lineage>
        <taxon>Bacteria</taxon>
        <taxon>Pseudomonadati</taxon>
        <taxon>Bacteroidota</taxon>
        <taxon>Flavobacteriia</taxon>
        <taxon>Flavobacteriales</taxon>
        <taxon>Flavobacteriaceae</taxon>
        <taxon>Maribacter</taxon>
    </lineage>
</organism>
<keyword evidence="2" id="KW-1185">Reference proteome</keyword>
<sequence>MNYFPLHLIFLFSFISFSQNHQGITYNHSPNGEMVYDTYDTFLNDEYGGLNFSFEGETGLFEKGHYKLKGEKFSKPALIRLQSEDKIRVKNEVYGDLIKIDIEEFEYYTTQVDSFFVSSNIRLIDRELTKPIVLQYLGETDKADYAMYYRFKNGAVAQKKILHTNKAEGKLWKELDINIKDPKKIFALLGFHNKLNTFYDKQERSIEDFLNTLKAEEYRRHYENKTKILYDKLWREIKKPAKATYFGQVTKIVDEIYSVQITDTKGERLFDVNYSSLQPLKKHGELIAYKGDAIKMVRTYDHGDILTSKRYMDNEIIFEFAYLKFETGEDKPQKFSRKAVSIGPNTINTYGDNVVEMEHLGNSLAYTISKKDILATEKKTLNGSIYLYSNYTEPLDLTSFEYLLRIFLNDERSFTDTMVSNDFEDSMVLEIITDAKGKALGYKILSSSNASLNTLIASFGDSFLSEKGRNRMRFKDIKLENKTDRATFILPINFEHKQFYKTFSRPNHDYWNWNWMWQQQMMWQQQQMMNQQIMNSVPKF</sequence>
<reference evidence="2" key="1">
    <citation type="journal article" date="2019" name="Int. J. Syst. Evol. Microbiol.">
        <title>The Global Catalogue of Microorganisms (GCM) 10K type strain sequencing project: providing services to taxonomists for standard genome sequencing and annotation.</title>
        <authorList>
            <consortium name="The Broad Institute Genomics Platform"/>
            <consortium name="The Broad Institute Genome Sequencing Center for Infectious Disease"/>
            <person name="Wu L."/>
            <person name="Ma J."/>
        </authorList>
    </citation>
    <scope>NUCLEOTIDE SEQUENCE [LARGE SCALE GENOMIC DNA]</scope>
    <source>
        <strain evidence="2">CCUG 61948</strain>
    </source>
</reference>
<dbReference type="Proteomes" id="UP001597012">
    <property type="component" value="Unassembled WGS sequence"/>
</dbReference>